<dbReference type="Proteomes" id="UP000729402">
    <property type="component" value="Unassembled WGS sequence"/>
</dbReference>
<feature type="region of interest" description="Disordered" evidence="1">
    <location>
        <begin position="1"/>
        <end position="31"/>
    </location>
</feature>
<feature type="compositionally biased region" description="Basic and acidic residues" evidence="1">
    <location>
        <begin position="19"/>
        <end position="31"/>
    </location>
</feature>
<evidence type="ECO:0000313" key="3">
    <source>
        <dbReference type="Proteomes" id="UP000729402"/>
    </source>
</evidence>
<gene>
    <name evidence="2" type="ORF">GUJ93_ZPchr0001g31414</name>
</gene>
<organism evidence="2 3">
    <name type="scientific">Zizania palustris</name>
    <name type="common">Northern wild rice</name>
    <dbReference type="NCBI Taxonomy" id="103762"/>
    <lineage>
        <taxon>Eukaryota</taxon>
        <taxon>Viridiplantae</taxon>
        <taxon>Streptophyta</taxon>
        <taxon>Embryophyta</taxon>
        <taxon>Tracheophyta</taxon>
        <taxon>Spermatophyta</taxon>
        <taxon>Magnoliopsida</taxon>
        <taxon>Liliopsida</taxon>
        <taxon>Poales</taxon>
        <taxon>Poaceae</taxon>
        <taxon>BOP clade</taxon>
        <taxon>Oryzoideae</taxon>
        <taxon>Oryzeae</taxon>
        <taxon>Zizaniinae</taxon>
        <taxon>Zizania</taxon>
    </lineage>
</organism>
<protein>
    <submittedName>
        <fullName evidence="2">Uncharacterized protein</fullName>
    </submittedName>
</protein>
<proteinExistence type="predicted"/>
<sequence>MRFHRSPQNAKAWYVHPHNTKDRTARDTRDGRRREAIEIGVSNQHQISQHLVDAPSISEPDRYDTSYLLAATSYRATSHHAARGSTGRAAARLRLSTTRALSVRRARAHAGYFLLCSSDRRAPVACGARPEREQSGGRHAFAARRGARNAWDHAHVALLGPDTPQKPGVRNRGSCHRMVYEQGGDLLVVLVGLGWVGSAPFACMQAKKRSELKVSAKLLNNLRAFDHAGITRVKAVSKHGHMIACMNGCCKCASARQNVE</sequence>
<dbReference type="EMBL" id="JAAALK010000288">
    <property type="protein sequence ID" value="KAG8054225.1"/>
    <property type="molecule type" value="Genomic_DNA"/>
</dbReference>
<dbReference type="AlphaFoldDB" id="A0A8J5V8G7"/>
<comment type="caution">
    <text evidence="2">The sequence shown here is derived from an EMBL/GenBank/DDBJ whole genome shotgun (WGS) entry which is preliminary data.</text>
</comment>
<evidence type="ECO:0000313" key="2">
    <source>
        <dbReference type="EMBL" id="KAG8054225.1"/>
    </source>
</evidence>
<reference evidence="2" key="1">
    <citation type="journal article" date="2021" name="bioRxiv">
        <title>Whole Genome Assembly and Annotation of Northern Wild Rice, Zizania palustris L., Supports a Whole Genome Duplication in the Zizania Genus.</title>
        <authorList>
            <person name="Haas M."/>
            <person name="Kono T."/>
            <person name="Macchietto M."/>
            <person name="Millas R."/>
            <person name="McGilp L."/>
            <person name="Shao M."/>
            <person name="Duquette J."/>
            <person name="Hirsch C.N."/>
            <person name="Kimball J."/>
        </authorList>
    </citation>
    <scope>NUCLEOTIDE SEQUENCE</scope>
    <source>
        <tissue evidence="2">Fresh leaf tissue</tissue>
    </source>
</reference>
<keyword evidence="3" id="KW-1185">Reference proteome</keyword>
<evidence type="ECO:0000256" key="1">
    <source>
        <dbReference type="SAM" id="MobiDB-lite"/>
    </source>
</evidence>
<name>A0A8J5V8G7_ZIZPA</name>
<accession>A0A8J5V8G7</accession>
<reference evidence="2" key="2">
    <citation type="submission" date="2021-02" db="EMBL/GenBank/DDBJ databases">
        <authorList>
            <person name="Kimball J.A."/>
            <person name="Haas M.W."/>
            <person name="Macchietto M."/>
            <person name="Kono T."/>
            <person name="Duquette J."/>
            <person name="Shao M."/>
        </authorList>
    </citation>
    <scope>NUCLEOTIDE SEQUENCE</scope>
    <source>
        <tissue evidence="2">Fresh leaf tissue</tissue>
    </source>
</reference>